<dbReference type="OrthoDB" id="5599486at2"/>
<organism evidence="1 2">
    <name type="scientific">Flavobacterium supellecticarium</name>
    <dbReference type="NCBI Taxonomy" id="2565924"/>
    <lineage>
        <taxon>Bacteria</taxon>
        <taxon>Pseudomonadati</taxon>
        <taxon>Bacteroidota</taxon>
        <taxon>Flavobacteriia</taxon>
        <taxon>Flavobacteriales</taxon>
        <taxon>Flavobacteriaceae</taxon>
        <taxon>Flavobacterium</taxon>
    </lineage>
</organism>
<name>A0A4S4A651_9FLAO</name>
<dbReference type="AlphaFoldDB" id="A0A4S4A651"/>
<dbReference type="EMBL" id="SSNZ01000001">
    <property type="protein sequence ID" value="THF53435.1"/>
    <property type="molecule type" value="Genomic_DNA"/>
</dbReference>
<evidence type="ECO:0000313" key="2">
    <source>
        <dbReference type="Proteomes" id="UP000307507"/>
    </source>
</evidence>
<protein>
    <recommendedName>
        <fullName evidence="3">SdiA-regulated</fullName>
    </recommendedName>
</protein>
<gene>
    <name evidence="1" type="ORF">E6C50_04315</name>
</gene>
<reference evidence="1 2" key="1">
    <citation type="submission" date="2019-04" db="EMBL/GenBank/DDBJ databases">
        <title>Flavobacterium sp. nov. isolated from construction timber.</title>
        <authorList>
            <person name="Lin S.-Y."/>
            <person name="Chang C.-T."/>
            <person name="Young C.-C."/>
        </authorList>
    </citation>
    <scope>NUCLEOTIDE SEQUENCE [LARGE SCALE GENOMIC DNA]</scope>
    <source>
        <strain evidence="1 2">CC-CTC003</strain>
    </source>
</reference>
<dbReference type="RefSeq" id="WP_136401958.1">
    <property type="nucleotide sequence ID" value="NZ_SSNZ01000001.1"/>
</dbReference>
<dbReference type="SUPFAM" id="SSF101898">
    <property type="entry name" value="NHL repeat"/>
    <property type="match status" value="1"/>
</dbReference>
<evidence type="ECO:0008006" key="3">
    <source>
        <dbReference type="Google" id="ProtNLM"/>
    </source>
</evidence>
<sequence length="293" mass="33375">MKTIKTTFFLLSLTLLFCCTTKKELPVLFQLPKKLKEVSGITTSDNGKSLWVIEDSGNENKVYQLDREGAIQHTVTVGNATNTDWEDLTMDEHKNMYIGDFGNNDNTRKDLVIYKVNAADLAQSEVNSSASIHFYYPEQKAFPPKKTELWYDVEGFFIWKDNFYLFTKNRSKGFDGTTLLYRVPNKAGNHKAELLGSFKTCDIYNHCAVTSAAISPDGKHMVLLSHTKVWLFEDFKNDDFFNGKVTRLELNHMSQKEAITFTDKDTLIIADEKAKKNGGKVYEVAIKTLKTKS</sequence>
<accession>A0A4S4A651</accession>
<comment type="caution">
    <text evidence="1">The sequence shown here is derived from an EMBL/GenBank/DDBJ whole genome shotgun (WGS) entry which is preliminary data.</text>
</comment>
<proteinExistence type="predicted"/>
<dbReference type="Proteomes" id="UP000307507">
    <property type="component" value="Unassembled WGS sequence"/>
</dbReference>
<keyword evidence="2" id="KW-1185">Reference proteome</keyword>
<evidence type="ECO:0000313" key="1">
    <source>
        <dbReference type="EMBL" id="THF53435.1"/>
    </source>
</evidence>